<dbReference type="InterPro" id="IPR022880">
    <property type="entry name" value="DNApol_IV"/>
</dbReference>
<dbReference type="FunFam" id="1.10.150.810:FF:000003">
    <property type="entry name" value="DNA polymerase kappa subunit"/>
    <property type="match status" value="1"/>
</dbReference>
<evidence type="ECO:0000259" key="21">
    <source>
        <dbReference type="PROSITE" id="PS50173"/>
    </source>
</evidence>
<dbReference type="Gene3D" id="1.10.150.20">
    <property type="entry name" value="5' to 3' exonuclease, C-terminal subdomain"/>
    <property type="match status" value="1"/>
</dbReference>
<comment type="caution">
    <text evidence="22">The sequence shown here is derived from an EMBL/GenBank/DDBJ whole genome shotgun (WGS) entry which is preliminary data.</text>
</comment>
<evidence type="ECO:0000256" key="10">
    <source>
        <dbReference type="ARBA" id="ARBA00022723"/>
    </source>
</evidence>
<dbReference type="AlphaFoldDB" id="A0A9N8VAP6"/>
<proteinExistence type="inferred from homology"/>
<comment type="cofactor">
    <cofactor evidence="1">
        <name>Mg(2+)</name>
        <dbReference type="ChEBI" id="CHEBI:18420"/>
    </cofactor>
</comment>
<evidence type="ECO:0000256" key="6">
    <source>
        <dbReference type="ARBA" id="ARBA00022457"/>
    </source>
</evidence>
<dbReference type="InterPro" id="IPR043502">
    <property type="entry name" value="DNA/RNA_pol_sf"/>
</dbReference>
<evidence type="ECO:0000256" key="14">
    <source>
        <dbReference type="ARBA" id="ARBA00022842"/>
    </source>
</evidence>
<dbReference type="GO" id="GO:0042276">
    <property type="term" value="P:error-prone translesion synthesis"/>
    <property type="evidence" value="ECO:0007669"/>
    <property type="project" value="TreeGrafter"/>
</dbReference>
<dbReference type="PANTHER" id="PTHR11076">
    <property type="entry name" value="DNA REPAIR POLYMERASE UMUC / TRANSFERASE FAMILY MEMBER"/>
    <property type="match status" value="1"/>
</dbReference>
<dbReference type="InterPro" id="IPR001126">
    <property type="entry name" value="UmuC"/>
</dbReference>
<comment type="similarity">
    <text evidence="3">Belongs to the DNA polymerase type-Y family.</text>
</comment>
<evidence type="ECO:0000256" key="4">
    <source>
        <dbReference type="ARBA" id="ARBA00012417"/>
    </source>
</evidence>
<dbReference type="GO" id="GO:0005634">
    <property type="term" value="C:nucleus"/>
    <property type="evidence" value="ECO:0007669"/>
    <property type="project" value="UniProtKB-SubCell"/>
</dbReference>
<evidence type="ECO:0000256" key="8">
    <source>
        <dbReference type="ARBA" id="ARBA00022695"/>
    </source>
</evidence>
<dbReference type="EMBL" id="CAJVPY010000019">
    <property type="protein sequence ID" value="CAG8444496.1"/>
    <property type="molecule type" value="Genomic_DNA"/>
</dbReference>
<dbReference type="InterPro" id="IPR043128">
    <property type="entry name" value="Rev_trsase/Diguanyl_cyclase"/>
</dbReference>
<dbReference type="Gene3D" id="3.40.1170.60">
    <property type="match status" value="1"/>
</dbReference>
<keyword evidence="10" id="KW-0479">Metal-binding</keyword>
<gene>
    <name evidence="22" type="ORF">DERYTH_LOCUS100</name>
</gene>
<dbReference type="Gene3D" id="3.30.70.270">
    <property type="match status" value="1"/>
</dbReference>
<dbReference type="GO" id="GO:0006260">
    <property type="term" value="P:DNA replication"/>
    <property type="evidence" value="ECO:0007669"/>
    <property type="project" value="UniProtKB-KW"/>
</dbReference>
<evidence type="ECO:0000256" key="16">
    <source>
        <dbReference type="ARBA" id="ARBA00023125"/>
    </source>
</evidence>
<evidence type="ECO:0000256" key="15">
    <source>
        <dbReference type="ARBA" id="ARBA00022932"/>
    </source>
</evidence>
<dbReference type="GO" id="GO:0006281">
    <property type="term" value="P:DNA repair"/>
    <property type="evidence" value="ECO:0007669"/>
    <property type="project" value="UniProtKB-KW"/>
</dbReference>
<evidence type="ECO:0000256" key="12">
    <source>
        <dbReference type="ARBA" id="ARBA00022771"/>
    </source>
</evidence>
<dbReference type="NCBIfam" id="NF002677">
    <property type="entry name" value="PRK02406.1"/>
    <property type="match status" value="1"/>
</dbReference>
<keyword evidence="8" id="KW-0548">Nucleotidyltransferase</keyword>
<dbReference type="Gene3D" id="1.10.150.810">
    <property type="match status" value="1"/>
</dbReference>
<evidence type="ECO:0000256" key="3">
    <source>
        <dbReference type="ARBA" id="ARBA00010945"/>
    </source>
</evidence>
<dbReference type="CDD" id="cd03586">
    <property type="entry name" value="PolY_Pol_IV_kappa"/>
    <property type="match status" value="1"/>
</dbReference>
<feature type="compositionally biased region" description="Low complexity" evidence="20">
    <location>
        <begin position="479"/>
        <end position="498"/>
    </location>
</feature>
<dbReference type="Gene3D" id="3.30.1490.100">
    <property type="entry name" value="DNA polymerase, Y-family, little finger domain"/>
    <property type="match status" value="1"/>
</dbReference>
<dbReference type="InterPro" id="IPR036775">
    <property type="entry name" value="DNA_pol_Y-fam_lit_finger_sf"/>
</dbReference>
<protein>
    <recommendedName>
        <fullName evidence="5">DNA polymerase kappa</fullName>
        <ecNumber evidence="4">2.7.7.7</ecNumber>
    </recommendedName>
</protein>
<keyword evidence="13" id="KW-0862">Zinc</keyword>
<evidence type="ECO:0000256" key="20">
    <source>
        <dbReference type="SAM" id="MobiDB-lite"/>
    </source>
</evidence>
<evidence type="ECO:0000313" key="23">
    <source>
        <dbReference type="Proteomes" id="UP000789405"/>
    </source>
</evidence>
<dbReference type="FunFam" id="3.30.1490.100:FF:000004">
    <property type="entry name" value="DNA polymerase IV"/>
    <property type="match status" value="1"/>
</dbReference>
<dbReference type="OrthoDB" id="1747274at2759"/>
<dbReference type="Proteomes" id="UP000789405">
    <property type="component" value="Unassembled WGS sequence"/>
</dbReference>
<dbReference type="GO" id="GO:0070987">
    <property type="term" value="P:error-free translesion synthesis"/>
    <property type="evidence" value="ECO:0007669"/>
    <property type="project" value="UniProtKB-ARBA"/>
</dbReference>
<evidence type="ECO:0000256" key="1">
    <source>
        <dbReference type="ARBA" id="ARBA00001946"/>
    </source>
</evidence>
<comment type="catalytic activity">
    <reaction evidence="19">
        <text>DNA(n) + a 2'-deoxyribonucleoside 5'-triphosphate = DNA(n+1) + diphosphate</text>
        <dbReference type="Rhea" id="RHEA:22508"/>
        <dbReference type="Rhea" id="RHEA-COMP:17339"/>
        <dbReference type="Rhea" id="RHEA-COMP:17340"/>
        <dbReference type="ChEBI" id="CHEBI:33019"/>
        <dbReference type="ChEBI" id="CHEBI:61560"/>
        <dbReference type="ChEBI" id="CHEBI:173112"/>
        <dbReference type="EC" id="2.7.7.7"/>
    </reaction>
</comment>
<organism evidence="22 23">
    <name type="scientific">Dentiscutata erythropus</name>
    <dbReference type="NCBI Taxonomy" id="1348616"/>
    <lineage>
        <taxon>Eukaryota</taxon>
        <taxon>Fungi</taxon>
        <taxon>Fungi incertae sedis</taxon>
        <taxon>Mucoromycota</taxon>
        <taxon>Glomeromycotina</taxon>
        <taxon>Glomeromycetes</taxon>
        <taxon>Diversisporales</taxon>
        <taxon>Gigasporaceae</taxon>
        <taxon>Dentiscutata</taxon>
    </lineage>
</organism>
<feature type="domain" description="UmuC" evidence="21">
    <location>
        <begin position="142"/>
        <end position="322"/>
    </location>
</feature>
<dbReference type="FunFam" id="1.10.150.810:FF:000001">
    <property type="entry name" value="DNA polymerase kappa"/>
    <property type="match status" value="1"/>
</dbReference>
<dbReference type="Pfam" id="PF00817">
    <property type="entry name" value="IMS"/>
    <property type="match status" value="1"/>
</dbReference>
<reference evidence="22" key="1">
    <citation type="submission" date="2021-06" db="EMBL/GenBank/DDBJ databases">
        <authorList>
            <person name="Kallberg Y."/>
            <person name="Tangrot J."/>
            <person name="Rosling A."/>
        </authorList>
    </citation>
    <scope>NUCLEOTIDE SEQUENCE</scope>
    <source>
        <strain evidence="22">MA453B</strain>
    </source>
</reference>
<evidence type="ECO:0000256" key="9">
    <source>
        <dbReference type="ARBA" id="ARBA00022705"/>
    </source>
</evidence>
<dbReference type="PANTHER" id="PTHR11076:SF33">
    <property type="entry name" value="DNA POLYMERASE KAPPA"/>
    <property type="match status" value="1"/>
</dbReference>
<evidence type="ECO:0000256" key="7">
    <source>
        <dbReference type="ARBA" id="ARBA00022679"/>
    </source>
</evidence>
<evidence type="ECO:0000256" key="19">
    <source>
        <dbReference type="ARBA" id="ARBA00049244"/>
    </source>
</evidence>
<comment type="subcellular location">
    <subcellularLocation>
        <location evidence="2">Nucleus</location>
    </subcellularLocation>
</comment>
<dbReference type="SUPFAM" id="SSF56672">
    <property type="entry name" value="DNA/RNA polymerases"/>
    <property type="match status" value="1"/>
</dbReference>
<keyword evidence="17" id="KW-0234">DNA repair</keyword>
<keyword evidence="12" id="KW-0863">Zinc-finger</keyword>
<dbReference type="SUPFAM" id="SSF100879">
    <property type="entry name" value="Lesion bypass DNA polymerase (Y-family), little finger domain"/>
    <property type="match status" value="1"/>
</dbReference>
<feature type="region of interest" description="Disordered" evidence="20">
    <location>
        <begin position="479"/>
        <end position="502"/>
    </location>
</feature>
<keyword evidence="9" id="KW-0235">DNA replication</keyword>
<accession>A0A9N8VAP6</accession>
<dbReference type="FunFam" id="3.30.70.270:FF:000014">
    <property type="entry name" value="DNA polymerase kappa subunit"/>
    <property type="match status" value="1"/>
</dbReference>
<keyword evidence="16" id="KW-0238">DNA-binding</keyword>
<dbReference type="EC" id="2.7.7.7" evidence="4"/>
<dbReference type="HAMAP" id="MF_01113">
    <property type="entry name" value="DNApol_IV"/>
    <property type="match status" value="1"/>
</dbReference>
<dbReference type="FunFam" id="3.40.1170.60:FF:000002">
    <property type="entry name" value="Polymerase (DNA directed) kappa"/>
    <property type="match status" value="1"/>
</dbReference>
<keyword evidence="6" id="KW-0515">Mutator protein</keyword>
<evidence type="ECO:0000256" key="13">
    <source>
        <dbReference type="ARBA" id="ARBA00022833"/>
    </source>
</evidence>
<keyword evidence="23" id="KW-1185">Reference proteome</keyword>
<evidence type="ECO:0000313" key="22">
    <source>
        <dbReference type="EMBL" id="CAG8444496.1"/>
    </source>
</evidence>
<dbReference type="Pfam" id="PF11799">
    <property type="entry name" value="IMS_C"/>
    <property type="match status" value="1"/>
</dbReference>
<sequence length="687" mass="78466">MENDIFDSQEFLIGEELEADFHCVEEDQENENIGPSSVLYPSSTSSKNNDLIRNSRIGELASNKAGLQGIDKEKVKQIIYEASKSSAFYLNEAKKDEALGLKLKQMMKKYESLKKQDLTTLNSKVDSLIQAAERERDLSHIIVHIDMDAFYAAIEERDNPSLRNKPMAVGDNSMLSTSNYEARNYGVRSAMPGFIAKKLCPELIIVPCNFDKYRAVSKQIREIFSHYDPNYTPMSLDEAYLDITKYLETTDESPDNVVEQIRREIHEETQLTASAGIAANKLLAKICSDLNKPNGQYRLQNNIDDIMKFVRPLSIRKIPGIGRVTERILNEMDIKTCGAILNNRVYIHQMFSLTSFNFFIRAALGIGSTIVKTTFSSLNRPNDIYEKLRELADHLAADLLKERLQGKTIAITFKLVNFKLITRERSVKKYIHTADDIYNIGKQIVTDELPLNIRLLGIRLSNLSSRDCENGLKMWFSQQNNQQQNSQQQNNQQSNQQSKRSQPALELLVKPKAENNGLKRWFSVQEDAAQQKKSVKRRLITFESSETLSTNLPTNCESTTELSNSTQVTSEEYNKWCPTSTTFRKDTCPGCNKLFLNVSNIHFNEHLNMCLKTMEIDEINDRSMDQLNLSVQDAPNAKNWPNDEKVENIMVNSRRNKTIYGHHSSWASDVLLLDSFSMVYCLFLVVN</sequence>
<keyword evidence="14" id="KW-0460">Magnesium</keyword>
<name>A0A9N8VAP6_9GLOM</name>
<evidence type="ECO:0000256" key="2">
    <source>
        <dbReference type="ARBA" id="ARBA00004123"/>
    </source>
</evidence>
<dbReference type="GO" id="GO:0003887">
    <property type="term" value="F:DNA-directed DNA polymerase activity"/>
    <property type="evidence" value="ECO:0007669"/>
    <property type="project" value="UniProtKB-KW"/>
</dbReference>
<dbReference type="InterPro" id="IPR024728">
    <property type="entry name" value="PolY_HhH_motif"/>
</dbReference>
<keyword evidence="11" id="KW-0227">DNA damage</keyword>
<dbReference type="PROSITE" id="PS50173">
    <property type="entry name" value="UMUC"/>
    <property type="match status" value="1"/>
</dbReference>
<dbReference type="GO" id="GO:0008270">
    <property type="term" value="F:zinc ion binding"/>
    <property type="evidence" value="ECO:0007669"/>
    <property type="project" value="UniProtKB-KW"/>
</dbReference>
<dbReference type="InterPro" id="IPR050116">
    <property type="entry name" value="DNA_polymerase-Y"/>
</dbReference>
<evidence type="ECO:0000256" key="11">
    <source>
        <dbReference type="ARBA" id="ARBA00022763"/>
    </source>
</evidence>
<evidence type="ECO:0000256" key="17">
    <source>
        <dbReference type="ARBA" id="ARBA00023204"/>
    </source>
</evidence>
<keyword evidence="15" id="KW-0239">DNA-directed DNA polymerase</keyword>
<keyword evidence="7" id="KW-0808">Transferase</keyword>
<evidence type="ECO:0000256" key="18">
    <source>
        <dbReference type="ARBA" id="ARBA00023242"/>
    </source>
</evidence>
<evidence type="ECO:0000256" key="5">
    <source>
        <dbReference type="ARBA" id="ARBA00016178"/>
    </source>
</evidence>
<keyword evidence="18" id="KW-0539">Nucleus</keyword>
<dbReference type="InterPro" id="IPR017961">
    <property type="entry name" value="DNA_pol_Y-fam_little_finger"/>
</dbReference>
<dbReference type="Pfam" id="PF11798">
    <property type="entry name" value="IMS_HHH"/>
    <property type="match status" value="1"/>
</dbReference>
<dbReference type="GO" id="GO:0003684">
    <property type="term" value="F:damaged DNA binding"/>
    <property type="evidence" value="ECO:0007669"/>
    <property type="project" value="InterPro"/>
</dbReference>